<evidence type="ECO:0000313" key="2">
    <source>
        <dbReference type="Proteomes" id="UP000198908"/>
    </source>
</evidence>
<protein>
    <submittedName>
        <fullName evidence="1">Uncharacterized protein</fullName>
    </submittedName>
</protein>
<keyword evidence="2" id="KW-1185">Reference proteome</keyword>
<dbReference type="STRING" id="416944.SAMN05421548_12943"/>
<dbReference type="EMBL" id="FMYQ01000029">
    <property type="protein sequence ID" value="SDD96340.1"/>
    <property type="molecule type" value="Genomic_DNA"/>
</dbReference>
<organism evidence="1 2">
    <name type="scientific">Paraburkholderia lycopersici</name>
    <dbReference type="NCBI Taxonomy" id="416944"/>
    <lineage>
        <taxon>Bacteria</taxon>
        <taxon>Pseudomonadati</taxon>
        <taxon>Pseudomonadota</taxon>
        <taxon>Betaproteobacteria</taxon>
        <taxon>Burkholderiales</taxon>
        <taxon>Burkholderiaceae</taxon>
        <taxon>Paraburkholderia</taxon>
    </lineage>
</organism>
<reference evidence="2" key="1">
    <citation type="submission" date="2016-09" db="EMBL/GenBank/DDBJ databases">
        <authorList>
            <person name="Varghese N."/>
            <person name="Submissions S."/>
        </authorList>
    </citation>
    <scope>NUCLEOTIDE SEQUENCE [LARGE SCALE GENOMIC DNA]</scope>
    <source>
        <strain evidence="2">TNe-862</strain>
    </source>
</reference>
<dbReference type="AlphaFoldDB" id="A0A1G6Z149"/>
<proteinExistence type="predicted"/>
<dbReference type="Proteomes" id="UP000198908">
    <property type="component" value="Unassembled WGS sequence"/>
</dbReference>
<evidence type="ECO:0000313" key="1">
    <source>
        <dbReference type="EMBL" id="SDD96340.1"/>
    </source>
</evidence>
<accession>A0A1G6Z149</accession>
<gene>
    <name evidence="1" type="ORF">SAMN05421548_12943</name>
</gene>
<sequence>MDQALKCCETLVPTKGCAGIEEMSRKTVRIKKGRGNTRAIVRHVYSKIHGRTPPVNIASIRIDADPDDFQASIRMTRPTKATAWVDPALRKLYQDDLDCIRAWLIQNGDPKAAARRQARFESIARQARKRVEDASAADGNVLVRLPGLLKEAGVFLSDRHKEYAERERDFWADHRSLFRCIVEAYEAFHESAKVVGLVKGSRARG</sequence>
<name>A0A1G6Z149_9BURK</name>